<name>A0ABU6NS89_9BACI</name>
<dbReference type="Proteomes" id="UP001342826">
    <property type="component" value="Unassembled WGS sequence"/>
</dbReference>
<evidence type="ECO:0000313" key="1">
    <source>
        <dbReference type="EMBL" id="MED4399790.1"/>
    </source>
</evidence>
<sequence>MTRIKDHLTREQQKQINHIVKPNEKVSKAKKEEPIDWNDIMGVNKRGLRRKKGGAWTN</sequence>
<dbReference type="RefSeq" id="WP_328014511.1">
    <property type="nucleotide sequence ID" value="NZ_JARTFS010000001.1"/>
</dbReference>
<keyword evidence="2" id="KW-1185">Reference proteome</keyword>
<comment type="caution">
    <text evidence="1">The sequence shown here is derived from an EMBL/GenBank/DDBJ whole genome shotgun (WGS) entry which is preliminary data.</text>
</comment>
<protein>
    <submittedName>
        <fullName evidence="1">Uncharacterized protein</fullName>
    </submittedName>
</protein>
<evidence type="ECO:0000313" key="2">
    <source>
        <dbReference type="Proteomes" id="UP001342826"/>
    </source>
</evidence>
<dbReference type="EMBL" id="JARTFS010000001">
    <property type="protein sequence ID" value="MED4399790.1"/>
    <property type="molecule type" value="Genomic_DNA"/>
</dbReference>
<gene>
    <name evidence="1" type="ORF">P9271_00250</name>
</gene>
<reference evidence="1 2" key="1">
    <citation type="submission" date="2023-03" db="EMBL/GenBank/DDBJ databases">
        <title>Bacillus Genome Sequencing.</title>
        <authorList>
            <person name="Dunlap C."/>
        </authorList>
    </citation>
    <scope>NUCLEOTIDE SEQUENCE [LARGE SCALE GENOMIC DNA]</scope>
    <source>
        <strain evidence="1 2">NRS-1717</strain>
    </source>
</reference>
<accession>A0ABU6NS89</accession>
<organism evidence="1 2">
    <name type="scientific">Metabacillus fastidiosus</name>
    <dbReference type="NCBI Taxonomy" id="1458"/>
    <lineage>
        <taxon>Bacteria</taxon>
        <taxon>Bacillati</taxon>
        <taxon>Bacillota</taxon>
        <taxon>Bacilli</taxon>
        <taxon>Bacillales</taxon>
        <taxon>Bacillaceae</taxon>
        <taxon>Metabacillus</taxon>
    </lineage>
</organism>
<proteinExistence type="predicted"/>